<dbReference type="GO" id="GO:0005524">
    <property type="term" value="F:ATP binding"/>
    <property type="evidence" value="ECO:0007669"/>
    <property type="project" value="UniProtKB-UniRule"/>
</dbReference>
<evidence type="ECO:0000313" key="15">
    <source>
        <dbReference type="Proteomes" id="UP000051658"/>
    </source>
</evidence>
<keyword evidence="8 12" id="KW-0067">ATP-binding</keyword>
<comment type="activity regulation">
    <text evidence="12">Activated by a monovalent cation that binds near, but not in, the active site. The most likely occupant of the site in vivo is potassium. Ion binding induces a conformational change that may alter substrate affinity.</text>
</comment>
<evidence type="ECO:0000256" key="9">
    <source>
        <dbReference type="ARBA" id="ARBA00022842"/>
    </source>
</evidence>
<feature type="binding site" evidence="12">
    <location>
        <begin position="210"/>
        <end position="215"/>
    </location>
    <ligand>
        <name>ATP</name>
        <dbReference type="ChEBI" id="CHEBI:30616"/>
    </ligand>
</feature>
<dbReference type="PANTHER" id="PTHR10584">
    <property type="entry name" value="SUGAR KINASE"/>
    <property type="match status" value="1"/>
</dbReference>
<sequence>MNQIIVIGSASTDFVVKTEKRPKKGETLIGQDFQTTFGGKGANQAVAAVRLGAKVKMIGAVGKDFYGDEIIENLSKEKIDVTNVERVPHIGTGSAHITLSEGDNSIIVIPGANNAINKKKIKPLLTTLNKEDFVILQQEIPSETVEIIIDYCFEHGIQTVLNPAPARQIAKKTIDKVTYLTPNEHEFELLFPNHSLESGLAMYPNKLLVTLGSKGVVYHNGQEQLIISGYQVNPTDTTGAGDTFNGAFVVGLMNQLSLKESIRFGNLAASLSIQKFGAQGGMPTLEELKGSDHYEKEWDFK</sequence>
<feature type="domain" description="Carbohydrate kinase PfkB" evidence="13">
    <location>
        <begin position="1"/>
        <end position="284"/>
    </location>
</feature>
<dbReference type="EC" id="2.7.1.15" evidence="2 12"/>
<dbReference type="Gene3D" id="3.40.1190.20">
    <property type="match status" value="1"/>
</dbReference>
<comment type="caution">
    <text evidence="14">The sequence shown here is derived from an EMBL/GenBank/DDBJ whole genome shotgun (WGS) entry which is preliminary data.</text>
</comment>
<dbReference type="InterPro" id="IPR002139">
    <property type="entry name" value="Ribo/fructo_kinase"/>
</dbReference>
<dbReference type="NCBIfam" id="TIGR02152">
    <property type="entry name" value="D_ribokin_bact"/>
    <property type="match status" value="1"/>
</dbReference>
<dbReference type="GO" id="GO:0019303">
    <property type="term" value="P:D-ribose catabolic process"/>
    <property type="evidence" value="ECO:0007669"/>
    <property type="project" value="UniProtKB-UniRule"/>
</dbReference>
<comment type="pathway">
    <text evidence="12">Carbohydrate metabolism; D-ribose degradation; D-ribose 5-phosphate from beta-D-ribopyranose: step 2/2.</text>
</comment>
<keyword evidence="15" id="KW-1185">Reference proteome</keyword>
<dbReference type="EMBL" id="JQBS01000035">
    <property type="protein sequence ID" value="KRN54266.1"/>
    <property type="molecule type" value="Genomic_DNA"/>
</dbReference>
<dbReference type="RefSeq" id="WP_034569797.1">
    <property type="nucleotide sequence ID" value="NZ_JQBS01000035.1"/>
</dbReference>
<dbReference type="InterPro" id="IPR011877">
    <property type="entry name" value="Ribokinase"/>
</dbReference>
<comment type="subcellular location">
    <subcellularLocation>
        <location evidence="12">Cytoplasm</location>
    </subcellularLocation>
</comment>
<feature type="binding site" evidence="12">
    <location>
        <begin position="11"/>
        <end position="13"/>
    </location>
    <ligand>
        <name>substrate</name>
    </ligand>
</feature>
<feature type="binding site" evidence="12">
    <location>
        <position position="272"/>
    </location>
    <ligand>
        <name>K(+)</name>
        <dbReference type="ChEBI" id="CHEBI:29103"/>
    </ligand>
</feature>
<keyword evidence="11 12" id="KW-0119">Carbohydrate metabolism</keyword>
<comment type="function">
    <text evidence="12">Catalyzes the phosphorylation of ribose at O-5 in a reaction requiring ATP and magnesium. The resulting D-ribose-5-phosphate can then be used either for sythesis of nucleotides, histidine, and tryptophan, or as a component of the pentose phosphate pathway.</text>
</comment>
<name>A0A0R2HWL0_CARDV</name>
<dbReference type="PRINTS" id="PR00990">
    <property type="entry name" value="RIBOKINASE"/>
</dbReference>
<dbReference type="UniPathway" id="UPA00916">
    <property type="reaction ID" value="UER00889"/>
</dbReference>
<evidence type="ECO:0000256" key="5">
    <source>
        <dbReference type="ARBA" id="ARBA00022723"/>
    </source>
</evidence>
<feature type="binding site" evidence="12">
    <location>
        <position position="183"/>
    </location>
    <ligand>
        <name>ATP</name>
        <dbReference type="ChEBI" id="CHEBI:30616"/>
    </ligand>
</feature>
<dbReference type="Proteomes" id="UP000051658">
    <property type="component" value="Unassembled WGS sequence"/>
</dbReference>
<feature type="binding site" evidence="12">
    <location>
        <position position="139"/>
    </location>
    <ligand>
        <name>substrate</name>
    </ligand>
</feature>
<evidence type="ECO:0000256" key="12">
    <source>
        <dbReference type="HAMAP-Rule" id="MF_01987"/>
    </source>
</evidence>
<dbReference type="SUPFAM" id="SSF53613">
    <property type="entry name" value="Ribokinase-like"/>
    <property type="match status" value="1"/>
</dbReference>
<dbReference type="eggNOG" id="COG0524">
    <property type="taxonomic scope" value="Bacteria"/>
</dbReference>
<dbReference type="GO" id="GO:0005829">
    <property type="term" value="C:cytosol"/>
    <property type="evidence" value="ECO:0007669"/>
    <property type="project" value="TreeGrafter"/>
</dbReference>
<feature type="active site" description="Proton acceptor" evidence="12">
    <location>
        <position position="242"/>
    </location>
</feature>
<keyword evidence="7 12" id="KW-0418">Kinase</keyword>
<accession>A0A0R2HWL0</accession>
<keyword evidence="9 12" id="KW-0460">Magnesium</keyword>
<evidence type="ECO:0000256" key="3">
    <source>
        <dbReference type="ARBA" id="ARBA00016943"/>
    </source>
</evidence>
<dbReference type="GO" id="GO:0046872">
    <property type="term" value="F:metal ion binding"/>
    <property type="evidence" value="ECO:0007669"/>
    <property type="project" value="UniProtKB-KW"/>
</dbReference>
<dbReference type="HAMAP" id="MF_01987">
    <property type="entry name" value="Ribokinase"/>
    <property type="match status" value="1"/>
</dbReference>
<dbReference type="PANTHER" id="PTHR10584:SF166">
    <property type="entry name" value="RIBOKINASE"/>
    <property type="match status" value="1"/>
</dbReference>
<comment type="subunit">
    <text evidence="12">Homodimer.</text>
</comment>
<dbReference type="Pfam" id="PF00294">
    <property type="entry name" value="PfkB"/>
    <property type="match status" value="1"/>
</dbReference>
<dbReference type="GO" id="GO:0004747">
    <property type="term" value="F:ribokinase activity"/>
    <property type="evidence" value="ECO:0007669"/>
    <property type="project" value="UniProtKB-UniRule"/>
</dbReference>
<keyword evidence="5 12" id="KW-0479">Metal-binding</keyword>
<dbReference type="PATRIC" id="fig|1449336.4.peg.1883"/>
<feature type="binding site" evidence="12">
    <location>
        <position position="242"/>
    </location>
    <ligand>
        <name>substrate</name>
    </ligand>
</feature>
<feature type="binding site" evidence="12">
    <location>
        <position position="275"/>
    </location>
    <ligand>
        <name>K(+)</name>
        <dbReference type="ChEBI" id="CHEBI:29103"/>
    </ligand>
</feature>
<dbReference type="InterPro" id="IPR011611">
    <property type="entry name" value="PfkB_dom"/>
</dbReference>
<comment type="similarity">
    <text evidence="1">Belongs to the carbohydrate kinase pfkB family.</text>
</comment>
<keyword evidence="6 12" id="KW-0547">Nucleotide-binding</keyword>
<evidence type="ECO:0000259" key="13">
    <source>
        <dbReference type="Pfam" id="PF00294"/>
    </source>
</evidence>
<feature type="binding site" evidence="12">
    <location>
        <position position="236"/>
    </location>
    <ligand>
        <name>K(+)</name>
        <dbReference type="ChEBI" id="CHEBI:29103"/>
    </ligand>
</feature>
<comment type="caution">
    <text evidence="12">Lacks conserved residue(s) required for the propagation of feature annotation.</text>
</comment>
<evidence type="ECO:0000256" key="2">
    <source>
        <dbReference type="ARBA" id="ARBA00012035"/>
    </source>
</evidence>
<dbReference type="PROSITE" id="PS00584">
    <property type="entry name" value="PFKB_KINASES_2"/>
    <property type="match status" value="1"/>
</dbReference>
<evidence type="ECO:0000256" key="11">
    <source>
        <dbReference type="ARBA" id="ARBA00023277"/>
    </source>
</evidence>
<protein>
    <recommendedName>
        <fullName evidence="3 12">Ribokinase</fullName>
        <shortName evidence="12">RK</shortName>
        <ecNumber evidence="2 12">2.7.1.15</ecNumber>
    </recommendedName>
</protein>
<dbReference type="InterPro" id="IPR029056">
    <property type="entry name" value="Ribokinase-like"/>
</dbReference>
<feature type="binding site" evidence="12">
    <location>
        <position position="266"/>
    </location>
    <ligand>
        <name>ATP</name>
        <dbReference type="ChEBI" id="CHEBI:30616"/>
    </ligand>
</feature>
<comment type="catalytic activity">
    <reaction evidence="12">
        <text>D-ribose + ATP = D-ribose 5-phosphate + ADP + H(+)</text>
        <dbReference type="Rhea" id="RHEA:13697"/>
        <dbReference type="ChEBI" id="CHEBI:15378"/>
        <dbReference type="ChEBI" id="CHEBI:30616"/>
        <dbReference type="ChEBI" id="CHEBI:47013"/>
        <dbReference type="ChEBI" id="CHEBI:78346"/>
        <dbReference type="ChEBI" id="CHEBI:456216"/>
        <dbReference type="EC" id="2.7.1.15"/>
    </reaction>
</comment>
<dbReference type="InterPro" id="IPR002173">
    <property type="entry name" value="Carboh/pur_kinase_PfkB_CS"/>
</dbReference>
<dbReference type="GeneID" id="89588841"/>
<keyword evidence="4 12" id="KW-0808">Transferase</keyword>
<evidence type="ECO:0000313" key="14">
    <source>
        <dbReference type="EMBL" id="KRN54266.1"/>
    </source>
</evidence>
<evidence type="ECO:0000256" key="4">
    <source>
        <dbReference type="ARBA" id="ARBA00022679"/>
    </source>
</evidence>
<keyword evidence="10 12" id="KW-0630">Potassium</keyword>
<feature type="binding site" evidence="12">
    <location>
        <position position="238"/>
    </location>
    <ligand>
        <name>K(+)</name>
        <dbReference type="ChEBI" id="CHEBI:29103"/>
    </ligand>
</feature>
<evidence type="ECO:0000256" key="8">
    <source>
        <dbReference type="ARBA" id="ARBA00022840"/>
    </source>
</evidence>
<evidence type="ECO:0000256" key="6">
    <source>
        <dbReference type="ARBA" id="ARBA00022741"/>
    </source>
</evidence>
<dbReference type="CDD" id="cd01174">
    <property type="entry name" value="ribokinase"/>
    <property type="match status" value="1"/>
</dbReference>
<gene>
    <name evidence="12" type="primary">rbsK</name>
    <name evidence="14" type="ORF">IV74_GL001847</name>
</gene>
<keyword evidence="12" id="KW-0963">Cytoplasm</keyword>
<evidence type="ECO:0000256" key="10">
    <source>
        <dbReference type="ARBA" id="ARBA00022958"/>
    </source>
</evidence>
<evidence type="ECO:0000256" key="1">
    <source>
        <dbReference type="ARBA" id="ARBA00005380"/>
    </source>
</evidence>
<evidence type="ECO:0000256" key="7">
    <source>
        <dbReference type="ARBA" id="ARBA00022777"/>
    </source>
</evidence>
<organism evidence="14 15">
    <name type="scientific">Carnobacterium divergens DSM 20623</name>
    <dbReference type="NCBI Taxonomy" id="1449336"/>
    <lineage>
        <taxon>Bacteria</taxon>
        <taxon>Bacillati</taxon>
        <taxon>Bacillota</taxon>
        <taxon>Bacilli</taxon>
        <taxon>Lactobacillales</taxon>
        <taxon>Carnobacteriaceae</taxon>
        <taxon>Carnobacterium</taxon>
    </lineage>
</organism>
<dbReference type="AlphaFoldDB" id="A0A0R2HWL0"/>
<comment type="similarity">
    <text evidence="12">Belongs to the carbohydrate kinase PfkB family. Ribokinase subfamily.</text>
</comment>
<feature type="binding site" evidence="12">
    <location>
        <position position="277"/>
    </location>
    <ligand>
        <name>K(+)</name>
        <dbReference type="ChEBI" id="CHEBI:29103"/>
    </ligand>
</feature>
<reference evidence="14 15" key="1">
    <citation type="journal article" date="2015" name="Genome Announc.">
        <title>Expanding the biotechnology potential of lactobacilli through comparative genomics of 213 strains and associated genera.</title>
        <authorList>
            <person name="Sun Z."/>
            <person name="Harris H.M."/>
            <person name="McCann A."/>
            <person name="Guo C."/>
            <person name="Argimon S."/>
            <person name="Zhang W."/>
            <person name="Yang X."/>
            <person name="Jeffery I.B."/>
            <person name="Cooney J.C."/>
            <person name="Kagawa T.F."/>
            <person name="Liu W."/>
            <person name="Song Y."/>
            <person name="Salvetti E."/>
            <person name="Wrobel A."/>
            <person name="Rasinkangas P."/>
            <person name="Parkhill J."/>
            <person name="Rea M.C."/>
            <person name="O'Sullivan O."/>
            <person name="Ritari J."/>
            <person name="Douillard F.P."/>
            <person name="Paul Ross R."/>
            <person name="Yang R."/>
            <person name="Briner A.E."/>
            <person name="Felis G.E."/>
            <person name="de Vos W.M."/>
            <person name="Barrangou R."/>
            <person name="Klaenhammer T.R."/>
            <person name="Caufield P.W."/>
            <person name="Cui Y."/>
            <person name="Zhang H."/>
            <person name="O'Toole P.W."/>
        </authorList>
    </citation>
    <scope>NUCLEOTIDE SEQUENCE [LARGE SCALE GENOMIC DNA]</scope>
    <source>
        <strain evidence="14 15">DSM 20623</strain>
    </source>
</reference>
<feature type="binding site" evidence="12">
    <location>
        <begin position="39"/>
        <end position="43"/>
    </location>
    <ligand>
        <name>substrate</name>
    </ligand>
</feature>
<feature type="binding site" evidence="12">
    <location>
        <begin position="241"/>
        <end position="242"/>
    </location>
    <ligand>
        <name>ATP</name>
        <dbReference type="ChEBI" id="CHEBI:30616"/>
    </ligand>
</feature>
<proteinExistence type="inferred from homology"/>
<comment type="cofactor">
    <cofactor evidence="12">
        <name>Mg(2+)</name>
        <dbReference type="ChEBI" id="CHEBI:18420"/>
    </cofactor>
    <text evidence="12">Requires a divalent cation, most likely magnesium in vivo, as an electrophilic catalyst to aid phosphoryl group transfer. It is the chelate of the metal and the nucleotide that is the actual substrate.</text>
</comment>